<protein>
    <recommendedName>
        <fullName evidence="3">DUF2799 domain-containing protein</fullName>
    </recommendedName>
</protein>
<feature type="non-terminal residue" evidence="1">
    <location>
        <position position="1"/>
    </location>
</feature>
<accession>A0ABP0NWI4</accession>
<name>A0ABP0NWI4_9DINO</name>
<sequence length="120" mass="13063">DACRAGDWRGIGIADGAAGRAPDRINAYAETCAKIGITPDARAWRAGRTEGLKRYCTPQNAYKIGRNGNRLAPYCPAGQREALSRANVTGLQYHELSTQIGQLSGQVNDLNRQIRNISDF</sequence>
<evidence type="ECO:0008006" key="3">
    <source>
        <dbReference type="Google" id="ProtNLM"/>
    </source>
</evidence>
<dbReference type="Proteomes" id="UP001642464">
    <property type="component" value="Unassembled WGS sequence"/>
</dbReference>
<evidence type="ECO:0000313" key="2">
    <source>
        <dbReference type="Proteomes" id="UP001642464"/>
    </source>
</evidence>
<organism evidence="1 2">
    <name type="scientific">Durusdinium trenchii</name>
    <dbReference type="NCBI Taxonomy" id="1381693"/>
    <lineage>
        <taxon>Eukaryota</taxon>
        <taxon>Sar</taxon>
        <taxon>Alveolata</taxon>
        <taxon>Dinophyceae</taxon>
        <taxon>Suessiales</taxon>
        <taxon>Symbiodiniaceae</taxon>
        <taxon>Durusdinium</taxon>
    </lineage>
</organism>
<keyword evidence="2" id="KW-1185">Reference proteome</keyword>
<comment type="caution">
    <text evidence="1">The sequence shown here is derived from an EMBL/GenBank/DDBJ whole genome shotgun (WGS) entry which is preliminary data.</text>
</comment>
<proteinExistence type="predicted"/>
<reference evidence="1 2" key="1">
    <citation type="submission" date="2024-02" db="EMBL/GenBank/DDBJ databases">
        <authorList>
            <person name="Chen Y."/>
            <person name="Shah S."/>
            <person name="Dougan E. K."/>
            <person name="Thang M."/>
            <person name="Chan C."/>
        </authorList>
    </citation>
    <scope>NUCLEOTIDE SEQUENCE [LARGE SCALE GENOMIC DNA]</scope>
</reference>
<gene>
    <name evidence="1" type="ORF">SCF082_LOCUS34384</name>
</gene>
<dbReference type="InterPro" id="IPR021242">
    <property type="entry name" value="DUF2799"/>
</dbReference>
<dbReference type="EMBL" id="CAXAMM010031468">
    <property type="protein sequence ID" value="CAK9068171.1"/>
    <property type="molecule type" value="Genomic_DNA"/>
</dbReference>
<dbReference type="Pfam" id="PF10973">
    <property type="entry name" value="DUF2799"/>
    <property type="match status" value="1"/>
</dbReference>
<feature type="non-terminal residue" evidence="1">
    <location>
        <position position="120"/>
    </location>
</feature>
<evidence type="ECO:0000313" key="1">
    <source>
        <dbReference type="EMBL" id="CAK9068171.1"/>
    </source>
</evidence>